<dbReference type="Gene3D" id="2.180.10.10">
    <property type="entry name" value="RHS repeat-associated core"/>
    <property type="match status" value="3"/>
</dbReference>
<dbReference type="PANTHER" id="PTHR32305:SF15">
    <property type="entry name" value="PROTEIN RHSA-RELATED"/>
    <property type="match status" value="1"/>
</dbReference>
<keyword evidence="7" id="KW-1185">Reference proteome</keyword>
<dbReference type="Pfam" id="PF20148">
    <property type="entry name" value="DUF6531"/>
    <property type="match status" value="1"/>
</dbReference>
<dbReference type="InterPro" id="IPR056823">
    <property type="entry name" value="TEN-like_YD-shell"/>
</dbReference>
<dbReference type="EMBL" id="LR134313">
    <property type="protein sequence ID" value="VEF00444.1"/>
    <property type="molecule type" value="Genomic_DNA"/>
</dbReference>
<dbReference type="Pfam" id="PF25023">
    <property type="entry name" value="TEN_YD-shell"/>
    <property type="match status" value="1"/>
</dbReference>
<dbReference type="InterPro" id="IPR006530">
    <property type="entry name" value="YD"/>
</dbReference>
<feature type="domain" description="DUF6531" evidence="4">
    <location>
        <begin position="147"/>
        <end position="219"/>
    </location>
</feature>
<dbReference type="PANTHER" id="PTHR32305">
    <property type="match status" value="1"/>
</dbReference>
<feature type="region of interest" description="Disordered" evidence="2">
    <location>
        <begin position="108"/>
        <end position="142"/>
    </location>
</feature>
<evidence type="ECO:0000313" key="6">
    <source>
        <dbReference type="EMBL" id="VEF00444.1"/>
    </source>
</evidence>
<dbReference type="NCBIfam" id="TIGR01643">
    <property type="entry name" value="YD_repeat_2x"/>
    <property type="match status" value="6"/>
</dbReference>
<feature type="domain" description="Teneurin-like YD-shell" evidence="5">
    <location>
        <begin position="828"/>
        <end position="1000"/>
    </location>
</feature>
<dbReference type="KEGG" id="nci:NCTC10296_00857"/>
<organism evidence="6 7">
    <name type="scientific">Neisseria canis</name>
    <dbReference type="NCBI Taxonomy" id="493"/>
    <lineage>
        <taxon>Bacteria</taxon>
        <taxon>Pseudomonadati</taxon>
        <taxon>Pseudomonadota</taxon>
        <taxon>Betaproteobacteria</taxon>
        <taxon>Neisseriales</taxon>
        <taxon>Neisseriaceae</taxon>
        <taxon>Neisseria</taxon>
    </lineage>
</organism>
<dbReference type="InterPro" id="IPR031325">
    <property type="entry name" value="RHS_repeat"/>
</dbReference>
<dbReference type="InterPro" id="IPR001826">
    <property type="entry name" value="RHS"/>
</dbReference>
<feature type="compositionally biased region" description="Acidic residues" evidence="2">
    <location>
        <begin position="222"/>
        <end position="256"/>
    </location>
</feature>
<evidence type="ECO:0000313" key="7">
    <source>
        <dbReference type="Proteomes" id="UP000279284"/>
    </source>
</evidence>
<feature type="compositionally biased region" description="Gly residues" evidence="2">
    <location>
        <begin position="124"/>
        <end position="142"/>
    </location>
</feature>
<sequence>MASIGNTIGILIPQPSAPAMVSQGSANPPEPLTNAAGPVDVIEMVADVASTALSIVSPDSAVSAAVDVASTVISLASMIPGVPGPKPPTKKTVKGFSGGGGMGFNGGLVTQGKGKKGRGRKGRPAGGRGAGSGGCPCKGGGKGGAVGRPVNAILGIKVLPGETDFVFDSPLPLIWQRSYYSDQPGNGWLGQGWSLPFSMRLERVEDGFLYIDEQGREIPLPDIDDEPDEPSSAADDEDDFDTEEADPVADPAEEDPYGLEDAYFDHEEQIYFSQVSDGLYQIASADGGARLWFAEVDEGDGIYQLIAQLDRNHHHIRLCYGDNGLPHSVYDSSGRQFQLHFSSIRLNDSDEVFDAAAEHGVFVGKDDNLYVNRLTSVTFNSRELVRYGYDGYGDLTAVYGRDGKRLRGFAYRNHIMIEHNQPDGLVSRYEYDRYDTDGKVLNSHTNLGEAWTFDYREGYTRVTDALGREEIYGFDENYEEIYHIDADGHRTDTERDDWGRITLQRDELGRETRFSYDTFGNVISITAPDGSLTQIDYHDTLNLPVAVNDPAGRITEYAYDGRGNLIQVTDPAGHCTGYTYNEQWLPAAITDALGKTKQLEYDSHGRLIRYTDCSDQATRFSYTEYGDLETVTDALGHTTRHHYDAAGNHIRSDYPDGSSESFEYDRINRLIAHIDGLGAKTEYELAVDGLPVKRTNALGHSFGYRYDQARRLTVLTNENGDSYRLDYDNTDNLIQETGWDGKITGYAYDAAGQLTEQTEYGLSDGPNADRPEIWHIHRFKRNILGQLVEKTSRRIDGTPVPAEEGKHYSRIRFDYDPLTGNLVKARNRHSSVELVYDVLDRLVSETTVHNGQSASVGYAYDPLGNRIQTVLPDGRSINYLYYGSGHLHQINLDGEVISDIERDRLHQEIRRTQGALTSRYDYDPMGRLKHQTATANRTLQHNGKLNTLVGGAVRRSYRYDQAGNLIQTADQRSGVLDYVYDKLGRIESAVNKQTGSSEKFAFDPAHNILSDNVSDGLKDTQGLSENLSDRPHTGRLKGRNIGKGNRLEAYNGTEYTYDALGNMIYRQLPNGESQLFQYDSENQLVLAEIKKNSGESQTWEYAYDPFGRRLSKERTDKGALTATAPKQTHFVWDGSRLLQEYNYRGSYSYIYTDQDSYEPLAQIFDNAKDGKQYLSYFHNDQIGIPREMTDQLGNLLWYGEYTAWGRLKTDERVYQHVHQPFRLQNQYCDEETGLHYNLMRYYEPDCGRFVNQDPIGLWGGDNFYLFAPNTQNWIDSFGLARKKKTSRRTLVKNWSNYVGSRPIHDEVHHGFPEEFADRFKKIADIDINDPKYYYDLTVARHRHLPRGVHTNGSRLGKNWNKVWAGILDRVEKMNLSKNEAKIFLEKRLRELARKERISKYNAQAVRGARVSMFSRITNIIQKFFKAKC</sequence>
<feature type="domain" description="RHS protein conserved region" evidence="3">
    <location>
        <begin position="1176"/>
        <end position="1207"/>
    </location>
</feature>
<evidence type="ECO:0000259" key="5">
    <source>
        <dbReference type="Pfam" id="PF25023"/>
    </source>
</evidence>
<evidence type="ECO:0000256" key="2">
    <source>
        <dbReference type="SAM" id="MobiDB-lite"/>
    </source>
</evidence>
<keyword evidence="1" id="KW-0677">Repeat</keyword>
<dbReference type="NCBIfam" id="TIGR03696">
    <property type="entry name" value="Rhs_assc_core"/>
    <property type="match status" value="1"/>
</dbReference>
<accession>A0A448D7A5</accession>
<evidence type="ECO:0000259" key="4">
    <source>
        <dbReference type="Pfam" id="PF20148"/>
    </source>
</evidence>
<gene>
    <name evidence="6" type="primary">wapA_12</name>
    <name evidence="6" type="ORF">NCTC10296_00857</name>
</gene>
<dbReference type="Pfam" id="PF03527">
    <property type="entry name" value="RHS"/>
    <property type="match status" value="1"/>
</dbReference>
<dbReference type="InterPro" id="IPR045351">
    <property type="entry name" value="DUF6531"/>
</dbReference>
<dbReference type="Proteomes" id="UP000279284">
    <property type="component" value="Chromosome"/>
</dbReference>
<dbReference type="Pfam" id="PF05593">
    <property type="entry name" value="RHS_repeat"/>
    <property type="match status" value="4"/>
</dbReference>
<feature type="compositionally biased region" description="Basic residues" evidence="2">
    <location>
        <begin position="113"/>
        <end position="123"/>
    </location>
</feature>
<dbReference type="InterPro" id="IPR022385">
    <property type="entry name" value="Rhs_assc_core"/>
</dbReference>
<feature type="region of interest" description="Disordered" evidence="2">
    <location>
        <begin position="217"/>
        <end position="256"/>
    </location>
</feature>
<evidence type="ECO:0000259" key="3">
    <source>
        <dbReference type="Pfam" id="PF03527"/>
    </source>
</evidence>
<protein>
    <submittedName>
        <fullName evidence="6">Cell wall-associated polypeptide CWBP200</fullName>
    </submittedName>
</protein>
<dbReference type="RefSeq" id="WP_170162405.1">
    <property type="nucleotide sequence ID" value="NZ_LR134313.1"/>
</dbReference>
<reference evidence="6 7" key="1">
    <citation type="submission" date="2018-12" db="EMBL/GenBank/DDBJ databases">
        <authorList>
            <consortium name="Pathogen Informatics"/>
        </authorList>
    </citation>
    <scope>NUCLEOTIDE SEQUENCE [LARGE SCALE GENOMIC DNA]</scope>
    <source>
        <strain evidence="6 7">NCTC10296</strain>
    </source>
</reference>
<proteinExistence type="predicted"/>
<dbReference type="InterPro" id="IPR050708">
    <property type="entry name" value="T6SS_VgrG/RHS"/>
</dbReference>
<name>A0A448D7A5_9NEIS</name>
<evidence type="ECO:0000256" key="1">
    <source>
        <dbReference type="ARBA" id="ARBA00022737"/>
    </source>
</evidence>